<feature type="transmembrane region" description="Helical" evidence="1">
    <location>
        <begin position="20"/>
        <end position="39"/>
    </location>
</feature>
<keyword evidence="1" id="KW-0472">Membrane</keyword>
<proteinExistence type="predicted"/>
<evidence type="ECO:0000256" key="1">
    <source>
        <dbReference type="SAM" id="Phobius"/>
    </source>
</evidence>
<dbReference type="InterPro" id="IPR054188">
    <property type="entry name" value="DUF6893"/>
</dbReference>
<dbReference type="AlphaFoldDB" id="A0A934KI37"/>
<comment type="caution">
    <text evidence="2">The sequence shown here is derived from an EMBL/GenBank/DDBJ whole genome shotgun (WGS) entry which is preliminary data.</text>
</comment>
<dbReference type="Pfam" id="PF21833">
    <property type="entry name" value="DUF6893"/>
    <property type="match status" value="1"/>
</dbReference>
<organism evidence="2 3">
    <name type="scientific">Candidatus Dormiibacter inghamiae</name>
    <dbReference type="NCBI Taxonomy" id="3127013"/>
    <lineage>
        <taxon>Bacteria</taxon>
        <taxon>Bacillati</taxon>
        <taxon>Candidatus Dormiibacterota</taxon>
        <taxon>Candidatus Dormibacteria</taxon>
        <taxon>Candidatus Dormibacterales</taxon>
        <taxon>Candidatus Dormibacteraceae</taxon>
        <taxon>Candidatus Dormiibacter</taxon>
    </lineage>
</organism>
<reference evidence="2 3" key="1">
    <citation type="submission" date="2020-10" db="EMBL/GenBank/DDBJ databases">
        <title>Ca. Dormibacterota MAGs.</title>
        <authorList>
            <person name="Montgomery K."/>
        </authorList>
    </citation>
    <scope>NUCLEOTIDE SEQUENCE [LARGE SCALE GENOMIC DNA]</scope>
    <source>
        <strain evidence="2">SC8811_S16_3</strain>
    </source>
</reference>
<dbReference type="EMBL" id="JAEKNQ010000031">
    <property type="protein sequence ID" value="MBJ7603098.1"/>
    <property type="molecule type" value="Genomic_DNA"/>
</dbReference>
<keyword evidence="1" id="KW-1133">Transmembrane helix</keyword>
<sequence>MPFGISPRGNSSIVVGPKLLLLMVVGVAGALAAISRNDIQRYLRIRNM</sequence>
<name>A0A934KI37_9BACT</name>
<accession>A0A934KI37</accession>
<protein>
    <submittedName>
        <fullName evidence="2">Uncharacterized protein</fullName>
    </submittedName>
</protein>
<keyword evidence="1" id="KW-0812">Transmembrane</keyword>
<dbReference type="RefSeq" id="WP_338178524.1">
    <property type="nucleotide sequence ID" value="NZ_JAEKNQ010000031.1"/>
</dbReference>
<evidence type="ECO:0000313" key="3">
    <source>
        <dbReference type="Proteomes" id="UP000620075"/>
    </source>
</evidence>
<evidence type="ECO:0000313" key="2">
    <source>
        <dbReference type="EMBL" id="MBJ7603098.1"/>
    </source>
</evidence>
<gene>
    <name evidence="2" type="ORF">JF888_07920</name>
</gene>
<dbReference type="Proteomes" id="UP000620075">
    <property type="component" value="Unassembled WGS sequence"/>
</dbReference>